<keyword evidence="3" id="KW-0808">Transferase</keyword>
<dbReference type="KEGG" id="vas:GT360_12430"/>
<dbReference type="EMBL" id="CP047475">
    <property type="protein sequence ID" value="QIA64266.1"/>
    <property type="molecule type" value="Genomic_DNA"/>
</dbReference>
<dbReference type="GO" id="GO:0004799">
    <property type="term" value="F:thymidylate synthase activity"/>
    <property type="evidence" value="ECO:0007669"/>
    <property type="project" value="UniProtKB-EC"/>
</dbReference>
<dbReference type="GO" id="GO:0005829">
    <property type="term" value="C:cytosol"/>
    <property type="evidence" value="ECO:0007669"/>
    <property type="project" value="TreeGrafter"/>
</dbReference>
<protein>
    <recommendedName>
        <fullName evidence="1">thymidylate synthase</fullName>
        <ecNumber evidence="1">2.1.1.45</ecNumber>
    </recommendedName>
</protein>
<dbReference type="SUPFAM" id="SSF55831">
    <property type="entry name" value="Thymidylate synthase/dCMP hydroxymethylase"/>
    <property type="match status" value="1"/>
</dbReference>
<name>A0A7Z2T4Q0_9VIBR</name>
<organism evidence="5 6">
    <name type="scientific">Vibrio astriarenae</name>
    <dbReference type="NCBI Taxonomy" id="1481923"/>
    <lineage>
        <taxon>Bacteria</taxon>
        <taxon>Pseudomonadati</taxon>
        <taxon>Pseudomonadota</taxon>
        <taxon>Gammaproteobacteria</taxon>
        <taxon>Vibrionales</taxon>
        <taxon>Vibrionaceae</taxon>
        <taxon>Vibrio</taxon>
    </lineage>
</organism>
<dbReference type="InterPro" id="IPR000398">
    <property type="entry name" value="Thymidylate_synthase"/>
</dbReference>
<keyword evidence="6" id="KW-1185">Reference proteome</keyword>
<reference evidence="5 6" key="1">
    <citation type="submission" date="2020-01" db="EMBL/GenBank/DDBJ databases">
        <title>Whole genome and functional gene identification of agarase of Vibrio HN897.</title>
        <authorList>
            <person name="Liu Y."/>
            <person name="Zhao Z."/>
        </authorList>
    </citation>
    <scope>NUCLEOTIDE SEQUENCE [LARGE SCALE GENOMIC DNA]</scope>
    <source>
        <strain evidence="5 6">HN897</strain>
    </source>
</reference>
<sequence>MYFREDTIDDLMRSVYDALLERGKSNCATKGSTTELLGCNLVLNNPRARISRSESRGKIFSCLGELLWYLSGTGDVSFIKHYISKYEKCAEDNGVINGAYGPRIFHMHDKHDQLKNILELLKERSTTRRAVIQLFDASDIQVNYKDVPCTLTLQFTVRENRLDLYTMMRSNDAYLGLPHDIFCFTMLQEIVASSLGCDLGKYHHFVVSLHLYDKHIEKVKNMQNEGYMATHDLMEPMPEENFISIRNTILECENKIRTLQDIDLDNVQLEDYWKDILRLLQIYTALDNKDLRTAITTARKLNNTQYSIFTDSRIKDFTSGQRQDIKTDRVKPLPI</sequence>
<evidence type="ECO:0000259" key="4">
    <source>
        <dbReference type="Pfam" id="PF00303"/>
    </source>
</evidence>
<dbReference type="PRINTS" id="PR00108">
    <property type="entry name" value="THYMDSNTHASE"/>
</dbReference>
<feature type="domain" description="Thymidylate synthase/dCMP hydroxymethylase" evidence="4">
    <location>
        <begin position="61"/>
        <end position="272"/>
    </location>
</feature>
<dbReference type="InterPro" id="IPR045097">
    <property type="entry name" value="Thymidate_synth/dCMP_Mease"/>
</dbReference>
<evidence type="ECO:0000313" key="5">
    <source>
        <dbReference type="EMBL" id="QIA64266.1"/>
    </source>
</evidence>
<dbReference type="AlphaFoldDB" id="A0A7Z2T4Q0"/>
<dbReference type="Gene3D" id="3.30.572.10">
    <property type="entry name" value="Thymidylate synthase/dCMP hydroxymethylase domain"/>
    <property type="match status" value="1"/>
</dbReference>
<gene>
    <name evidence="5" type="ORF">GT360_12430</name>
</gene>
<dbReference type="Proteomes" id="UP000464262">
    <property type="component" value="Chromosome 1"/>
</dbReference>
<keyword evidence="2" id="KW-0489">Methyltransferase</keyword>
<dbReference type="Pfam" id="PF00303">
    <property type="entry name" value="Thymidylat_synt"/>
    <property type="match status" value="1"/>
</dbReference>
<dbReference type="CDD" id="cd00351">
    <property type="entry name" value="TS_Pyrimidine_HMase"/>
    <property type="match status" value="1"/>
</dbReference>
<dbReference type="InterPro" id="IPR036926">
    <property type="entry name" value="Thymidate_synth/dCMP_Mease_sf"/>
</dbReference>
<dbReference type="PANTHER" id="PTHR11548:SF9">
    <property type="entry name" value="THYMIDYLATE SYNTHASE"/>
    <property type="match status" value="1"/>
</dbReference>
<dbReference type="GO" id="GO:0006231">
    <property type="term" value="P:dTMP biosynthetic process"/>
    <property type="evidence" value="ECO:0007669"/>
    <property type="project" value="InterPro"/>
</dbReference>
<evidence type="ECO:0000256" key="1">
    <source>
        <dbReference type="ARBA" id="ARBA00011947"/>
    </source>
</evidence>
<dbReference type="EC" id="2.1.1.45" evidence="1"/>
<accession>A0A7Z2T4Q0</accession>
<proteinExistence type="predicted"/>
<dbReference type="InterPro" id="IPR023451">
    <property type="entry name" value="Thymidate_synth/dCMP_Mease_dom"/>
</dbReference>
<dbReference type="RefSeq" id="WP_164649175.1">
    <property type="nucleotide sequence ID" value="NZ_CP047475.1"/>
</dbReference>
<dbReference type="GO" id="GO:0032259">
    <property type="term" value="P:methylation"/>
    <property type="evidence" value="ECO:0007669"/>
    <property type="project" value="UniProtKB-KW"/>
</dbReference>
<dbReference type="PANTHER" id="PTHR11548">
    <property type="entry name" value="THYMIDYLATE SYNTHASE 1"/>
    <property type="match status" value="1"/>
</dbReference>
<evidence type="ECO:0000256" key="2">
    <source>
        <dbReference type="ARBA" id="ARBA00022603"/>
    </source>
</evidence>
<evidence type="ECO:0000256" key="3">
    <source>
        <dbReference type="ARBA" id="ARBA00022679"/>
    </source>
</evidence>
<evidence type="ECO:0000313" key="6">
    <source>
        <dbReference type="Proteomes" id="UP000464262"/>
    </source>
</evidence>